<organism evidence="1 2">
    <name type="scientific">Hydrogenophaga atypica</name>
    <dbReference type="NCBI Taxonomy" id="249409"/>
    <lineage>
        <taxon>Bacteria</taxon>
        <taxon>Pseudomonadati</taxon>
        <taxon>Pseudomonadota</taxon>
        <taxon>Betaproteobacteria</taxon>
        <taxon>Burkholderiales</taxon>
        <taxon>Comamonadaceae</taxon>
        <taxon>Hydrogenophaga</taxon>
    </lineage>
</organism>
<accession>A0ABW2QSB8</accession>
<sequence>MTIVETMPHKYLHRCDTCVSHIGHECLNAVAFVVDGHPNELRAPLPDDLCTDYSAEPDLLTDRLIKILTSRPV</sequence>
<dbReference type="Proteomes" id="UP001596501">
    <property type="component" value="Unassembled WGS sequence"/>
</dbReference>
<dbReference type="EMBL" id="JBHTCA010000037">
    <property type="protein sequence ID" value="MFC7411587.1"/>
    <property type="molecule type" value="Genomic_DNA"/>
</dbReference>
<evidence type="ECO:0000313" key="1">
    <source>
        <dbReference type="EMBL" id="MFC7411587.1"/>
    </source>
</evidence>
<comment type="caution">
    <text evidence="1">The sequence shown here is derived from an EMBL/GenBank/DDBJ whole genome shotgun (WGS) entry which is preliminary data.</text>
</comment>
<proteinExistence type="predicted"/>
<evidence type="ECO:0000313" key="2">
    <source>
        <dbReference type="Proteomes" id="UP001596501"/>
    </source>
</evidence>
<protein>
    <submittedName>
        <fullName evidence="1">Uncharacterized protein</fullName>
    </submittedName>
</protein>
<name>A0ABW2QSB8_9BURK</name>
<gene>
    <name evidence="1" type="ORF">ACFQPB_22260</name>
</gene>
<keyword evidence="2" id="KW-1185">Reference proteome</keyword>
<dbReference type="RefSeq" id="WP_382228204.1">
    <property type="nucleotide sequence ID" value="NZ_JBHTCA010000037.1"/>
</dbReference>
<reference evidence="2" key="1">
    <citation type="journal article" date="2019" name="Int. J. Syst. Evol. Microbiol.">
        <title>The Global Catalogue of Microorganisms (GCM) 10K type strain sequencing project: providing services to taxonomists for standard genome sequencing and annotation.</title>
        <authorList>
            <consortium name="The Broad Institute Genomics Platform"/>
            <consortium name="The Broad Institute Genome Sequencing Center for Infectious Disease"/>
            <person name="Wu L."/>
            <person name="Ma J."/>
        </authorList>
    </citation>
    <scope>NUCLEOTIDE SEQUENCE [LARGE SCALE GENOMIC DNA]</scope>
    <source>
        <strain evidence="2">CGMCC 1.12371</strain>
    </source>
</reference>